<dbReference type="Gene3D" id="3.40.50.2300">
    <property type="match status" value="1"/>
</dbReference>
<dbReference type="PROSITE" id="PS50043">
    <property type="entry name" value="HTH_LUXR_2"/>
    <property type="match status" value="1"/>
</dbReference>
<dbReference type="InterPro" id="IPR011006">
    <property type="entry name" value="CheY-like_superfamily"/>
</dbReference>
<evidence type="ECO:0000259" key="8">
    <source>
        <dbReference type="PROSITE" id="PS50110"/>
    </source>
</evidence>
<protein>
    <submittedName>
        <fullName evidence="9">Response regulator transcription factor</fullName>
    </submittedName>
</protein>
<evidence type="ECO:0000256" key="5">
    <source>
        <dbReference type="PROSITE-ProRule" id="PRU00169"/>
    </source>
</evidence>
<evidence type="ECO:0000256" key="3">
    <source>
        <dbReference type="ARBA" id="ARBA00023125"/>
    </source>
</evidence>
<evidence type="ECO:0000256" key="1">
    <source>
        <dbReference type="ARBA" id="ARBA00022553"/>
    </source>
</evidence>
<dbReference type="SUPFAM" id="SSF52172">
    <property type="entry name" value="CheY-like"/>
    <property type="match status" value="1"/>
</dbReference>
<dbReference type="SMART" id="SM00448">
    <property type="entry name" value="REC"/>
    <property type="match status" value="1"/>
</dbReference>
<dbReference type="SMART" id="SM00421">
    <property type="entry name" value="HTH_LUXR"/>
    <property type="match status" value="1"/>
</dbReference>
<dbReference type="AlphaFoldDB" id="A0A6G4V1Z7"/>
<dbReference type="Pfam" id="PF00196">
    <property type="entry name" value="GerE"/>
    <property type="match status" value="1"/>
</dbReference>
<feature type="domain" description="Response regulatory" evidence="8">
    <location>
        <begin position="3"/>
        <end position="119"/>
    </location>
</feature>
<dbReference type="PANTHER" id="PTHR43214">
    <property type="entry name" value="TWO-COMPONENT RESPONSE REGULATOR"/>
    <property type="match status" value="1"/>
</dbReference>
<dbReference type="InterPro" id="IPR001789">
    <property type="entry name" value="Sig_transdc_resp-reg_receiver"/>
</dbReference>
<dbReference type="EMBL" id="JAAKZY010000024">
    <property type="protein sequence ID" value="NGO08039.1"/>
    <property type="molecule type" value="Genomic_DNA"/>
</dbReference>
<dbReference type="GO" id="GO:0000160">
    <property type="term" value="P:phosphorelay signal transduction system"/>
    <property type="evidence" value="ECO:0007669"/>
    <property type="project" value="InterPro"/>
</dbReference>
<dbReference type="InterPro" id="IPR058245">
    <property type="entry name" value="NreC/VraR/RcsB-like_REC"/>
</dbReference>
<keyword evidence="2" id="KW-0805">Transcription regulation</keyword>
<feature type="domain" description="HTH luxR-type" evidence="7">
    <location>
        <begin position="156"/>
        <end position="221"/>
    </location>
</feature>
<dbReference type="Proteomes" id="UP000472335">
    <property type="component" value="Unassembled WGS sequence"/>
</dbReference>
<keyword evidence="1 5" id="KW-0597">Phosphoprotein</keyword>
<dbReference type="Pfam" id="PF00072">
    <property type="entry name" value="Response_reg"/>
    <property type="match status" value="1"/>
</dbReference>
<accession>A0A6G4V1Z7</accession>
<comment type="caution">
    <text evidence="9">The sequence shown here is derived from an EMBL/GenBank/DDBJ whole genome shotgun (WGS) entry which is preliminary data.</text>
</comment>
<dbReference type="PRINTS" id="PR00038">
    <property type="entry name" value="HTHLUXR"/>
</dbReference>
<dbReference type="PROSITE" id="PS50110">
    <property type="entry name" value="RESPONSE_REGULATORY"/>
    <property type="match status" value="1"/>
</dbReference>
<dbReference type="InterPro" id="IPR000792">
    <property type="entry name" value="Tscrpt_reg_LuxR_C"/>
</dbReference>
<evidence type="ECO:0000313" key="9">
    <source>
        <dbReference type="EMBL" id="NGO08039.1"/>
    </source>
</evidence>
<dbReference type="RefSeq" id="WP_165257209.1">
    <property type="nucleotide sequence ID" value="NZ_JAAKZY010000024.1"/>
</dbReference>
<evidence type="ECO:0000259" key="7">
    <source>
        <dbReference type="PROSITE" id="PS50043"/>
    </source>
</evidence>
<keyword evidence="3" id="KW-0238">DNA-binding</keyword>
<dbReference type="PANTHER" id="PTHR43214:SF24">
    <property type="entry name" value="TRANSCRIPTIONAL REGULATORY PROTEIN NARL-RELATED"/>
    <property type="match status" value="1"/>
</dbReference>
<dbReference type="GO" id="GO:0003677">
    <property type="term" value="F:DNA binding"/>
    <property type="evidence" value="ECO:0007669"/>
    <property type="project" value="UniProtKB-KW"/>
</dbReference>
<evidence type="ECO:0000256" key="2">
    <source>
        <dbReference type="ARBA" id="ARBA00023015"/>
    </source>
</evidence>
<proteinExistence type="predicted"/>
<reference evidence="9 10" key="1">
    <citation type="submission" date="2020-02" db="EMBL/GenBank/DDBJ databases">
        <title>Whole-genome analyses of novel actinobacteria.</title>
        <authorList>
            <person name="Sahin N."/>
            <person name="Gencbay T."/>
        </authorList>
    </citation>
    <scope>NUCLEOTIDE SEQUENCE [LARGE SCALE GENOMIC DNA]</scope>
    <source>
        <strain evidence="9 10">HC44</strain>
    </source>
</reference>
<name>A0A6G4V1Z7_9ACTN</name>
<evidence type="ECO:0000256" key="4">
    <source>
        <dbReference type="ARBA" id="ARBA00023163"/>
    </source>
</evidence>
<feature type="region of interest" description="Disordered" evidence="6">
    <location>
        <begin position="228"/>
        <end position="248"/>
    </location>
</feature>
<sequence>MTTVLIVDDHALQRFGFRVLLEQHPDLTVVGEASHGAEAVRKAAELRPDVVLMDVRMPGMDGIEATRRIVESGGRSHVLVLTTFDIDEHAYDALRAGASGFLLKDALPDELVAGIRAVAAGDVVIAPGLTRDLIDVFSDRLPSHTPGQKRQLAFLTQREHASLTRREREVLTAIASGWSNLEIGERLSLAESTVKTHVSHILAKIGARDRVQAVIFAYDIGLVRPARPGPPRAVSADRRAPDALPAAG</sequence>
<dbReference type="InterPro" id="IPR016032">
    <property type="entry name" value="Sig_transdc_resp-reg_C-effctor"/>
</dbReference>
<dbReference type="PROSITE" id="PS00622">
    <property type="entry name" value="HTH_LUXR_1"/>
    <property type="match status" value="1"/>
</dbReference>
<dbReference type="InterPro" id="IPR039420">
    <property type="entry name" value="WalR-like"/>
</dbReference>
<evidence type="ECO:0000256" key="6">
    <source>
        <dbReference type="SAM" id="MobiDB-lite"/>
    </source>
</evidence>
<dbReference type="CDD" id="cd06170">
    <property type="entry name" value="LuxR_C_like"/>
    <property type="match status" value="1"/>
</dbReference>
<keyword evidence="10" id="KW-1185">Reference proteome</keyword>
<dbReference type="GO" id="GO:0006355">
    <property type="term" value="P:regulation of DNA-templated transcription"/>
    <property type="evidence" value="ECO:0007669"/>
    <property type="project" value="InterPro"/>
</dbReference>
<organism evidence="9 10">
    <name type="scientific">Streptomyces scabichelini</name>
    <dbReference type="NCBI Taxonomy" id="2711217"/>
    <lineage>
        <taxon>Bacteria</taxon>
        <taxon>Bacillati</taxon>
        <taxon>Actinomycetota</taxon>
        <taxon>Actinomycetes</taxon>
        <taxon>Kitasatosporales</taxon>
        <taxon>Streptomycetaceae</taxon>
        <taxon>Streptomyces</taxon>
    </lineage>
</organism>
<keyword evidence="4" id="KW-0804">Transcription</keyword>
<dbReference type="SUPFAM" id="SSF46894">
    <property type="entry name" value="C-terminal effector domain of the bipartite response regulators"/>
    <property type="match status" value="1"/>
</dbReference>
<evidence type="ECO:0000313" key="10">
    <source>
        <dbReference type="Proteomes" id="UP000472335"/>
    </source>
</evidence>
<gene>
    <name evidence="9" type="ORF">G5C60_10355</name>
</gene>
<dbReference type="CDD" id="cd17535">
    <property type="entry name" value="REC_NarL-like"/>
    <property type="match status" value="1"/>
</dbReference>
<feature type="modified residue" description="4-aspartylphosphate" evidence="5">
    <location>
        <position position="54"/>
    </location>
</feature>